<proteinExistence type="predicted"/>
<name>A0A0A9HHE4_ARUDO</name>
<protein>
    <submittedName>
        <fullName evidence="1">Uncharacterized protein</fullName>
    </submittedName>
</protein>
<organism evidence="1">
    <name type="scientific">Arundo donax</name>
    <name type="common">Giant reed</name>
    <name type="synonym">Donax arundinaceus</name>
    <dbReference type="NCBI Taxonomy" id="35708"/>
    <lineage>
        <taxon>Eukaryota</taxon>
        <taxon>Viridiplantae</taxon>
        <taxon>Streptophyta</taxon>
        <taxon>Embryophyta</taxon>
        <taxon>Tracheophyta</taxon>
        <taxon>Spermatophyta</taxon>
        <taxon>Magnoliopsida</taxon>
        <taxon>Liliopsida</taxon>
        <taxon>Poales</taxon>
        <taxon>Poaceae</taxon>
        <taxon>PACMAD clade</taxon>
        <taxon>Arundinoideae</taxon>
        <taxon>Arundineae</taxon>
        <taxon>Arundo</taxon>
    </lineage>
</organism>
<reference evidence="1" key="1">
    <citation type="submission" date="2014-09" db="EMBL/GenBank/DDBJ databases">
        <authorList>
            <person name="Magalhaes I.L.F."/>
            <person name="Oliveira U."/>
            <person name="Santos F.R."/>
            <person name="Vidigal T.H.D.A."/>
            <person name="Brescovit A.D."/>
            <person name="Santos A.J."/>
        </authorList>
    </citation>
    <scope>NUCLEOTIDE SEQUENCE</scope>
    <source>
        <tissue evidence="1">Shoot tissue taken approximately 20 cm above the soil surface</tissue>
    </source>
</reference>
<reference evidence="1" key="2">
    <citation type="journal article" date="2015" name="Data Brief">
        <title>Shoot transcriptome of the giant reed, Arundo donax.</title>
        <authorList>
            <person name="Barrero R.A."/>
            <person name="Guerrero F.D."/>
            <person name="Moolhuijzen P."/>
            <person name="Goolsby J.A."/>
            <person name="Tidwell J."/>
            <person name="Bellgard S.E."/>
            <person name="Bellgard M.I."/>
        </authorList>
    </citation>
    <scope>NUCLEOTIDE SEQUENCE</scope>
    <source>
        <tissue evidence="1">Shoot tissue taken approximately 20 cm above the soil surface</tissue>
    </source>
</reference>
<sequence>MCGNEDLCQYNKIDVIYYLRSFMFDTG</sequence>
<dbReference type="EMBL" id="GBRH01161749">
    <property type="protein sequence ID" value="JAE36147.1"/>
    <property type="molecule type" value="Transcribed_RNA"/>
</dbReference>
<dbReference type="AlphaFoldDB" id="A0A0A9HHE4"/>
<accession>A0A0A9HHE4</accession>
<evidence type="ECO:0000313" key="1">
    <source>
        <dbReference type="EMBL" id="JAE36147.1"/>
    </source>
</evidence>